<proteinExistence type="predicted"/>
<dbReference type="AlphaFoldDB" id="A0A450ZZA8"/>
<protein>
    <recommendedName>
        <fullName evidence="4">SMODS and SLOG-associating 2TM effector domain-containing protein</fullName>
    </recommendedName>
</protein>
<sequence length="196" mass="22479">MHTEDDKDSTTSEGVIFSRRDDKPTTKPNATKTGTRTTEEQGEIEALKEKVNVAFNYMEKRAYFLQQVHRMIMFLVLLASGGLVAIVGDFAKADIESYMSGVIFIISILGLIDSFFDTSKKSYEYKMTSFKLHLLERKIRAGILTCAEIEDEHDEIIRELDFKWKKTVYAEAANEAAPEGHFYKIPFYSKPLKHLF</sequence>
<keyword evidence="2" id="KW-0812">Transmembrane</keyword>
<feature type="transmembrane region" description="Helical" evidence="2">
    <location>
        <begin position="71"/>
        <end position="91"/>
    </location>
</feature>
<feature type="transmembrane region" description="Helical" evidence="2">
    <location>
        <begin position="97"/>
        <end position="116"/>
    </location>
</feature>
<evidence type="ECO:0008006" key="4">
    <source>
        <dbReference type="Google" id="ProtNLM"/>
    </source>
</evidence>
<keyword evidence="2" id="KW-0472">Membrane</keyword>
<keyword evidence="2" id="KW-1133">Transmembrane helix</keyword>
<evidence type="ECO:0000256" key="1">
    <source>
        <dbReference type="SAM" id="MobiDB-lite"/>
    </source>
</evidence>
<reference evidence="3" key="1">
    <citation type="submission" date="2019-02" db="EMBL/GenBank/DDBJ databases">
        <authorList>
            <person name="Gruber-Vodicka R. H."/>
            <person name="Seah K. B. B."/>
        </authorList>
    </citation>
    <scope>NUCLEOTIDE SEQUENCE</scope>
    <source>
        <strain evidence="3">BECK_BY1</strain>
    </source>
</reference>
<feature type="compositionally biased region" description="Polar residues" evidence="1">
    <location>
        <begin position="26"/>
        <end position="36"/>
    </location>
</feature>
<gene>
    <name evidence="3" type="ORF">BECKTUN1418D_GA0071000_109513</name>
</gene>
<organism evidence="3">
    <name type="scientific">Candidatus Kentrum sp. TUN</name>
    <dbReference type="NCBI Taxonomy" id="2126343"/>
    <lineage>
        <taxon>Bacteria</taxon>
        <taxon>Pseudomonadati</taxon>
        <taxon>Pseudomonadota</taxon>
        <taxon>Gammaproteobacteria</taxon>
        <taxon>Candidatus Kentrum</taxon>
    </lineage>
</organism>
<accession>A0A450ZZA8</accession>
<feature type="compositionally biased region" description="Basic and acidic residues" evidence="1">
    <location>
        <begin position="1"/>
        <end position="10"/>
    </location>
</feature>
<evidence type="ECO:0000313" key="3">
    <source>
        <dbReference type="EMBL" id="VFK59115.1"/>
    </source>
</evidence>
<name>A0A450ZZA8_9GAMM</name>
<evidence type="ECO:0000256" key="2">
    <source>
        <dbReference type="SAM" id="Phobius"/>
    </source>
</evidence>
<dbReference type="EMBL" id="CAADFX010000095">
    <property type="protein sequence ID" value="VFK59115.1"/>
    <property type="molecule type" value="Genomic_DNA"/>
</dbReference>
<feature type="region of interest" description="Disordered" evidence="1">
    <location>
        <begin position="1"/>
        <end position="42"/>
    </location>
</feature>